<proteinExistence type="predicted"/>
<evidence type="ECO:0000313" key="2">
    <source>
        <dbReference type="WBParaSite" id="RSKR_0000437500.1"/>
    </source>
</evidence>
<dbReference type="WBParaSite" id="RSKR_0000437500.1">
    <property type="protein sequence ID" value="RSKR_0000437500.1"/>
    <property type="gene ID" value="RSKR_0000437500"/>
</dbReference>
<accession>A0AC35TV20</accession>
<evidence type="ECO:0000313" key="1">
    <source>
        <dbReference type="Proteomes" id="UP000095286"/>
    </source>
</evidence>
<reference evidence="2" key="1">
    <citation type="submission" date="2016-11" db="UniProtKB">
        <authorList>
            <consortium name="WormBaseParasite"/>
        </authorList>
    </citation>
    <scope>IDENTIFICATION</scope>
    <source>
        <strain evidence="2">KR3021</strain>
    </source>
</reference>
<sequence>MTTPSEDVKVIDQNNKVIENDEAREENSDSDNDEDFEASNIGEIYVIQETKISDMMDAIPCYYTNIVGEFADVEIFLISTESLLLEFTAHNYHNWTLGGQTIILTEQIERFLNNLVDLGAKFKLIVFTDLAPIFEQDTILNFYYKWMISYLENSSFAKHLDIHASPLGPDWGDYLKNLTPSFMLMSIADPSKKVAPGQIDLLEKFKVIACHLIYSSIPVVNLSGFKINISSVMGYRFCPCPIKFPNFLDECYAIWGKDKAKAVELVELCGEAANDIGRFWAHVICEVKRKDPKGVSENFDALASAVLLYALVSGKKGIERSYSVEDATFNPSPSLIKDRKILLTECATILRQTKPGVLAFSVGDLWDGRLIQAYYSAINNKKDILPYRFQAAFGELHIKCQLGASLAVDTEEVLLEAPANDSNEPLLRSCSLIGFNKTVFDGFLNEFADKIDNALENGAKRSADVDNAQYFVETKKWKFKPIEENIIKHEDRNMTAWAIRKRNRQKQNLYKWYQNFSDSLEGRKNELLVDFTRTPLSAVKEEPAKKEIKGKEGKDGKPKKGGKPGAKSAMSNKDKIIENQRILKLKKDIEEDKGKIQFALQVKANQIKTLEAVYRKLELAETKAICAFEIAQKRAALYMDNASTDVNERRHSALELVGHLKTCFSQHYENFDDKQKEKIDEYWALLGFSDKVKNKRQQAALTLDIDLIYYQLQYAGRYIDVLSEPEKDNRVTGFAPDKWQRDMLDAVDSKNSALIIAPTSAGKTFVSYYAIEKILRSSDDDMVVYVSPSKALMNQFCGSVYARFRNKTLSGGKSLFGVLMKDFSDRVNSCQVLVTIPECFEEILLLSNPEIQAIVSRIKYVIFDEVHCISAPTDERNIIADGRKWETLLSLIRCPFLALSATIANVDILHNWMKCLEQAKTLEGEKARDVVLIEYSERYSELELMIQKLETGPPTLNVGLEKVRFNDPNAHMEHWSDNGPPDENILVQFMPYGIFEKVKLEMFGIPDDQQLTAMQVLQLYNVMSEFDKETMETLEPVRFFGAKKNENKLWLNRNKLRSLEDGLKKRFMHLLIGDEVKFNNILGQLRSNVHQEFEKRSKPFNMIKEAVHNIVPLIDTLKKNEKIPAICFNDDREVCELLAMRLFNCLNEREAAFMKSDEFKRNFDFGREDKFIKDKEKRAEAEKKRKEKKLKDHGVEEGGKPAPEVNDDADPFSIQRVKLKKVLKRYNLQVREGDEELYNTMLSKLRSTNERSQSQMIAKLIEKGIGVHHEGLNPAERGAVESLFRAGYIGVVFSTSTLALGLNMPCKTVIFGIDTPMLNPLQFRQMSGRAGRRGFDDAGSVIFMSVPTSKIRRLLTASLSTLRGNVPFTTTMLLRLINFINMEDEDTSKVFSKKKDKNVVKNETPKKLRIKAVCNLLQNFFLTYTRKSGDVDVLRNQFKALAACSIEILRKVNLIDAEGNITQFAPLVSALSDFEPGNIVLTHIIQSQTLHKLVVKYGQNKDALKEELVNIFANLFTRKKLPLSFSEKKNYDHITLKPMIKVVQDKVDQFNTEINKLMVAFFELGLKDNERIQSSVFNLTGLKKENLSVFQQDIIQPFHKSMILDDSLIPTSGFSAISHRGEVGKFNSYAVDFWKNPIAADLIKVNGLLVSEYWFAMHDFSQVLLDTSRVLCTIGNEMDSFVCIMKELAEEYHNKFAKAFNMRSKYAE</sequence>
<protein>
    <submittedName>
        <fullName evidence="2">Helicase ATP-binding domain-containing protein</fullName>
    </submittedName>
</protein>
<dbReference type="Proteomes" id="UP000095286">
    <property type="component" value="Unplaced"/>
</dbReference>
<organism evidence="1 2">
    <name type="scientific">Rhabditophanes sp. KR3021</name>
    <dbReference type="NCBI Taxonomy" id="114890"/>
    <lineage>
        <taxon>Eukaryota</taxon>
        <taxon>Metazoa</taxon>
        <taxon>Ecdysozoa</taxon>
        <taxon>Nematoda</taxon>
        <taxon>Chromadorea</taxon>
        <taxon>Rhabditida</taxon>
        <taxon>Tylenchina</taxon>
        <taxon>Panagrolaimomorpha</taxon>
        <taxon>Strongyloidoidea</taxon>
        <taxon>Alloionematidae</taxon>
        <taxon>Rhabditophanes</taxon>
    </lineage>
</organism>
<name>A0AC35TV20_9BILA</name>